<dbReference type="RefSeq" id="WP_404612856.1">
    <property type="nucleotide sequence ID" value="NZ_JADIKK010000008.1"/>
</dbReference>
<sequence>MLSSAPPTSVPLPFANSGTKNAIPTASQIGITAGAASLTDGFPPLTFTPISAGGVPPFGADFNGILNLLSQTVQWVQAGGQFGYNSTFQTAISGYPKGALLLRSDLSGFWLSTADGNTTDPDTGGSGWIPCGGSSQIASVALSGSAVTLTALQAASPIIILTGTLTANLNVVFPAWAGVEWTVINSTSGAFTVTCKTASGTGVAVAQSGAAFLYSDGTNILQPSAMQVGAATQPNQAVQFGQLTGLIGSMRNASMSVTSAGASATFAADQVVVGTALNGLEYLLPSYSQTINLATTGAGGMDTGSAPVSGFVALYAIYNPTTATTSILATNATSAAAPTIYAGGHMPSGYTASALIGVWPTNASSQFVIGYQNDRSLKFVGVTAVNTTTNASTPTSVSISAAIPKNALSISGNITVANNTANSSVSASINSDVNGSSKAQTLQYIVSASGAATCPFGGISIATPQAIFYTLNPNTGVGTLTLSITGYTF</sequence>
<keyword evidence="2" id="KW-1185">Reference proteome</keyword>
<evidence type="ECO:0000313" key="2">
    <source>
        <dbReference type="Proteomes" id="UP001620339"/>
    </source>
</evidence>
<dbReference type="EMBL" id="JADIKK010000008">
    <property type="protein sequence ID" value="MFK2876879.1"/>
    <property type="molecule type" value="Genomic_DNA"/>
</dbReference>
<dbReference type="Proteomes" id="UP001620339">
    <property type="component" value="Unassembled WGS sequence"/>
</dbReference>
<reference evidence="1 2" key="1">
    <citation type="submission" date="2020-10" db="EMBL/GenBank/DDBJ databases">
        <title>Phylogeny of dyella-like bacteria.</title>
        <authorList>
            <person name="Fu J."/>
        </authorList>
    </citation>
    <scope>NUCLEOTIDE SEQUENCE [LARGE SCALE GENOMIC DNA]</scope>
    <source>
        <strain evidence="1 2">KACC 19113</strain>
    </source>
</reference>
<organism evidence="1 2">
    <name type="scientific">Rhodanobacter hydrolyticus</name>
    <dbReference type="NCBI Taxonomy" id="2250595"/>
    <lineage>
        <taxon>Bacteria</taxon>
        <taxon>Pseudomonadati</taxon>
        <taxon>Pseudomonadota</taxon>
        <taxon>Gammaproteobacteria</taxon>
        <taxon>Lysobacterales</taxon>
        <taxon>Rhodanobacteraceae</taxon>
        <taxon>Rhodanobacter</taxon>
    </lineage>
</organism>
<proteinExistence type="predicted"/>
<evidence type="ECO:0000313" key="1">
    <source>
        <dbReference type="EMBL" id="MFK2876879.1"/>
    </source>
</evidence>
<evidence type="ECO:0008006" key="3">
    <source>
        <dbReference type="Google" id="ProtNLM"/>
    </source>
</evidence>
<comment type="caution">
    <text evidence="1">The sequence shown here is derived from an EMBL/GenBank/DDBJ whole genome shotgun (WGS) entry which is preliminary data.</text>
</comment>
<accession>A0ABW8J3V8</accession>
<name>A0ABW8J3V8_9GAMM</name>
<protein>
    <recommendedName>
        <fullName evidence="3">Phage tail protein</fullName>
    </recommendedName>
</protein>
<gene>
    <name evidence="1" type="ORF">ISP25_07355</name>
</gene>